<accession>A0A160DZ66</accession>
<organism evidence="1 2">
    <name type="scientific">Dokdonella koreensis DS-123</name>
    <dbReference type="NCBI Taxonomy" id="1300342"/>
    <lineage>
        <taxon>Bacteria</taxon>
        <taxon>Pseudomonadati</taxon>
        <taxon>Pseudomonadota</taxon>
        <taxon>Gammaproteobacteria</taxon>
        <taxon>Lysobacterales</taxon>
        <taxon>Rhodanobacteraceae</taxon>
        <taxon>Dokdonella</taxon>
    </lineage>
</organism>
<evidence type="ECO:0000313" key="1">
    <source>
        <dbReference type="EMBL" id="ANB19473.1"/>
    </source>
</evidence>
<reference evidence="1 2" key="1">
    <citation type="submission" date="2016-04" db="EMBL/GenBank/DDBJ databases">
        <title>Complete genome sequence of Dokdonella koreensis DS-123T.</title>
        <authorList>
            <person name="Kim J.F."/>
            <person name="Lee H."/>
            <person name="Kwak M.-J."/>
        </authorList>
    </citation>
    <scope>NUCLEOTIDE SEQUENCE [LARGE SCALE GENOMIC DNA]</scope>
    <source>
        <strain evidence="1 2">DS-123</strain>
    </source>
</reference>
<dbReference type="AlphaFoldDB" id="A0A160DZ66"/>
<dbReference type="KEGG" id="dko:I596_3485"/>
<dbReference type="EMBL" id="CP015249">
    <property type="protein sequence ID" value="ANB19473.1"/>
    <property type="molecule type" value="Genomic_DNA"/>
</dbReference>
<dbReference type="STRING" id="1300342.I596_3485"/>
<keyword evidence="2" id="KW-1185">Reference proteome</keyword>
<proteinExistence type="predicted"/>
<evidence type="ECO:0000313" key="2">
    <source>
        <dbReference type="Proteomes" id="UP000076830"/>
    </source>
</evidence>
<gene>
    <name evidence="1" type="ORF">I596_3485</name>
</gene>
<sequence>MLVLGSGYIAAFVFFRTHSEDFVARQIDARALDYACANRLSPPAELRFASGSADLALLGTGWNQADTDGLWSRDADASLMLCAPAGRDLLLDLRLHSFVARRHPAVDVTLLANGTMLGQWRTRVGQNRIDEQVRIPATLIGDGRIKLTFRVDTPASPRVMRTGPDMRRLGIFVSQLKILPAPER</sequence>
<name>A0A160DZ66_9GAMM</name>
<dbReference type="Proteomes" id="UP000076830">
    <property type="component" value="Chromosome"/>
</dbReference>
<protein>
    <submittedName>
        <fullName evidence="1">Uncharacterized protein</fullName>
    </submittedName>
</protein>